<dbReference type="EMBL" id="JAKFHA010000001">
    <property type="protein sequence ID" value="MCF2525870.1"/>
    <property type="molecule type" value="Genomic_DNA"/>
</dbReference>
<gene>
    <name evidence="5" type="ORF">LZ495_01335</name>
</gene>
<dbReference type="GO" id="GO:0000272">
    <property type="term" value="P:polysaccharide catabolic process"/>
    <property type="evidence" value="ECO:0007669"/>
    <property type="project" value="UniProtKB-KW"/>
</dbReference>
<dbReference type="InterPro" id="IPR013783">
    <property type="entry name" value="Ig-like_fold"/>
</dbReference>
<reference evidence="5" key="1">
    <citation type="submission" date="2022-01" db="EMBL/GenBank/DDBJ databases">
        <title>Genome-Based Taxonomic Classification of the Phylum Actinobacteria.</title>
        <authorList>
            <person name="Gao Y."/>
        </authorList>
    </citation>
    <scope>NUCLEOTIDE SEQUENCE</scope>
    <source>
        <strain evidence="5">KLBMP 8922</strain>
    </source>
</reference>
<dbReference type="Proteomes" id="UP001165378">
    <property type="component" value="Unassembled WGS sequence"/>
</dbReference>
<feature type="region of interest" description="Disordered" evidence="3">
    <location>
        <begin position="2338"/>
        <end position="2357"/>
    </location>
</feature>
<evidence type="ECO:0000313" key="5">
    <source>
        <dbReference type="EMBL" id="MCF2525870.1"/>
    </source>
</evidence>
<organism evidence="5 6">
    <name type="scientific">Yinghuangia soli</name>
    <dbReference type="NCBI Taxonomy" id="2908204"/>
    <lineage>
        <taxon>Bacteria</taxon>
        <taxon>Bacillati</taxon>
        <taxon>Actinomycetota</taxon>
        <taxon>Actinomycetes</taxon>
        <taxon>Kitasatosporales</taxon>
        <taxon>Streptomycetaceae</taxon>
        <taxon>Yinghuangia</taxon>
    </lineage>
</organism>
<feature type="region of interest" description="Disordered" evidence="3">
    <location>
        <begin position="1083"/>
        <end position="1138"/>
    </location>
</feature>
<dbReference type="Pfam" id="PF00041">
    <property type="entry name" value="fn3"/>
    <property type="match status" value="1"/>
</dbReference>
<protein>
    <recommendedName>
        <fullName evidence="4">Fibronectin type-III domain-containing protein</fullName>
    </recommendedName>
</protein>
<dbReference type="SMART" id="SM00060">
    <property type="entry name" value="FN3"/>
    <property type="match status" value="13"/>
</dbReference>
<feature type="compositionally biased region" description="Gly residues" evidence="3">
    <location>
        <begin position="1839"/>
        <end position="1849"/>
    </location>
</feature>
<dbReference type="SUPFAM" id="SSF49265">
    <property type="entry name" value="Fibronectin type III"/>
    <property type="match status" value="9"/>
</dbReference>
<dbReference type="CDD" id="cd00063">
    <property type="entry name" value="FN3"/>
    <property type="match status" value="2"/>
</dbReference>
<dbReference type="InterPro" id="IPR003961">
    <property type="entry name" value="FN3_dom"/>
</dbReference>
<feature type="compositionally biased region" description="Acidic residues" evidence="3">
    <location>
        <begin position="1121"/>
        <end position="1131"/>
    </location>
</feature>
<feature type="compositionally biased region" description="Low complexity" evidence="3">
    <location>
        <begin position="1096"/>
        <end position="1120"/>
    </location>
</feature>
<feature type="domain" description="Fibronectin type-III" evidence="4">
    <location>
        <begin position="2858"/>
        <end position="2948"/>
    </location>
</feature>
<accession>A0AA41TY81</accession>
<comment type="caution">
    <text evidence="5">The sequence shown here is derived from an EMBL/GenBank/DDBJ whole genome shotgun (WGS) entry which is preliminary data.</text>
</comment>
<feature type="domain" description="Fibronectin type-III" evidence="4">
    <location>
        <begin position="2681"/>
        <end position="2772"/>
    </location>
</feature>
<dbReference type="PANTHER" id="PTHR47135:SF1">
    <property type="entry name" value="FIBRONECTIN TYPE III DOMAIN-CONTAINING PROTEIN 7"/>
    <property type="match status" value="1"/>
</dbReference>
<keyword evidence="2" id="KW-0624">Polysaccharide degradation</keyword>
<feature type="region of interest" description="Disordered" evidence="3">
    <location>
        <begin position="1813"/>
        <end position="1849"/>
    </location>
</feature>
<evidence type="ECO:0000256" key="3">
    <source>
        <dbReference type="SAM" id="MobiDB-lite"/>
    </source>
</evidence>
<feature type="compositionally biased region" description="Low complexity" evidence="3">
    <location>
        <begin position="309"/>
        <end position="319"/>
    </location>
</feature>
<sequence>MPSGLQPTVTLTLSGSTVQASWPAIDGAAGYRVAVSDSAGVSLEVDVVDPAYEFTGEPGLTYTVAVTAFGPPSEPVQIEVDSALRVLTELQERLLATAVDEVYLLDEAALPGDQAAVRIALETALAATAGLSVTSGSGPELAESAEPALVLTGTSAALTGNPATAVTVVFTVAADFTLQATWTATPPEPWNLADAFPVLSGGPFEYVPTTAPKFAATTFEHTEPGFPFTLTPGLSFAAGTTVRDDLSTARSESGTALPTVVGGPLTVGPDLVPQFSWTSFSDLGPVTAAPVGQAPLVLTGGRLVLAYEPAPAGPATPEAEVPESDGGTGADGSSADQDPAETLSLTGRLPFGAATLDLPTPLAPLLTLHVDDPALDGTSLETMLAASGVGDVLGPLLPVTLLALADIRPGDWSMQFAPEGTVPTLTSVTLDAGTWTLAPGLAVEDIQLELTVLRSPGYARPEPELSYGGELRGTLQLGDGRYDVTAGIPPEGPWYLTVEDTGTVPTLAVLAGLTGLGEDDVIGVLPAPLLAFGRAFTLSRVGLLIDPDDQSLTEVAFTIAQTAPWPLVDSLLTVSDWAIDMVIARTEDSWATTGTLAGTVVLGSGDVRTAVAVTLAVPIGDGVQWTFALAEPVELPTVAQILELFGGDPTTLPVGLSSLGGLSLNLFKVSVDPAATTLQHVAFGFTQSGEWTVIPGELAVSDLSAVFSFLPDTDPIGVTGMLHGVLMLCESAVDVTVSKYEPDGDWRVSVADEDFVHVDAFRLLDTWLAGDDAAAALPDTLPLGNGFEIGGITLVFAGDGSGALKQFGFAAYVEDVWPLLDPYLAITDVTAQVLMPYPVVADQVTGKVGAVVAIGGTEIALMAEKPEDGPHWEFTGTLLQGATFDLEKAAAGLSDAIPVLPSDITAYGLPASVTITEASVRAVPDTGELHVAGGAEFDWEVALGTSTLAIRSIGGTLDVPAGGGPVAAALTGTLDYAGLHVKLALALGGPEARTVLTGVATAGTAADIDVPDLANGIGAADETETWDALVPADLGGLTFGEATAYLDLTGSRFMVYGKLAYGGGTAADGFVYLAPASALLPAVAPDPADDTDTDPDPGAGTDPGTAPDADADPGTAPDSDPGTDPDADPGADPDPGTGIEPWSYAVALHLGAEFRFASLLSVLAVVDDYIQVADARLVVCNLYGHPLSALSTATTPLMRSVSPTFTDPLADLAGKSIMLSEGALVSARIVFASGTLFAHILTIGNDQTPPEVWLSALIDKADPTNTTFAAWLPDITVLDTIVFSRVALSYSPGQADRFSLTGWMTLTGIFDGNYTFAVALTVDDTKLHSTAEQTSKAIANPFGIPGIELSGLGLRVDYTWATPAKPQSSSYGIHGHVLLGPEPAAGTPDARFSCNAGLDLLDGIPVLFQIVLDRDFSIGAFIAQCVTGSAAAWPSQFIEVTFARDTRITYYADDKDPHGVLGTAADGETPIPGGFTVVAKLALTLVETLELDGTINVQYDEDADEYTGVDAAVELREPLDLVFVELASRDNHVPGDPYTGGPRLSFATGAHPRFELSSGINFFGSPFVAFSVSVAEGSDGGTVFTGNLQAPDELKPFGVLEQSFTYTTHPEADSEFAIDGWPDFGWERELVKFVETIKSLADTSAESACGALAELVVNNAFKSNYEIATSVRVAGSKLVFGVTGTYTLTVLEALGGPFLEMEFPPLEVEVPSTTRWEDVPEVFAAEFLKGSKRFAQALLADPEKISMFLAMVVGPDALKVGAELACNALVDGVVAAAADAAVTAIVNAGGVLATGAVTAATTAISISLAGSGHHSGGGDGGGSDGGGGGGGGDDDGDGDGGGSGGGGSGGDTVTVAAPYLRKVSYAAGAVSGTWDAARGAAGYTFALVGPEGPDSHTVATHDYGLVITGELTLDPDPLPPGTYTAQVRGNRLDLHGPWATLPLVKPATPTPVLTYADGTLTATWTADLAAADTYLIAFLDPQGERVVPDQPLAGTARTAATALPDPVPGLYSAVLRADRTDQLPGAWSERPTLDIVALTAPEPGEVSRTEGTFRVTWTSPDDTPSDAAHEVRIVADGRTLATRSAPASPATLTADTEPLANGTQAQVRIRTVGTNTVSTWASSDFTIWFPPPPESVDIWERAGYIAVSWAGVALDDAPSAAFDLELLDGGIVVGSRYGEREAGAELTRTDGSEPQPGAMYTVRVRAVIGGNAGPWTESEPLEAATLAAPSDVRLAIEGTVLTASWTEPELPAPLTGPVRYYAALAQYGMEVGAVVDFTGTSTVLTRRDGRTPRPGETYSVHLMSMLPRHSSAWSESDPVVVLSNPVAVSASYTADTLTVRFDPPEPPSPSGASYEVEAAGNDTTRTVVPGSPVEIAMTGRPRGLYAVRVRARSAAADAAESASIGPWSAPVSVPVADPPTGLTLACDGLEIVASWTAVPEATGYVVTVRDPASANPVQTYQVGGGATTSARFSAAGRTRGVPCTVTVATECWAAVSAPSDAATVVVIDAPTDVRTTYDGTRITANWAAVNGATGYRVTLRGPSGSTAYTAEVTAATVQIPASGLARGMAHQLTVTALAAPTTAVDGTPVPVLLLDPPTGVSATVASGTITVRWDPVSYQASYAVELVDPSGRPAGNATAAQPPATLPGAGLTRGVAYTVSVRTQAGGSTSAASAPVSVMVPPDPPAGVTATYDGTAVTVRWAAAPGATGYQAVLRDQNGTVAGTQNSASPTASFPASALTRGVPYTATVIAQAGPTSSAPSAPASVTLLDPPGGLTASYAADIISASWLAAPGATSYRVTVTDPTGQVVRSVQTSSRSLPLPATGLARGGVHTVNVVSIAGPTTSRPSAPVAVTVVDPPTGLSASYSGSTLAITWNAAAGATGYDLDIRPVSPTSGPPLRTRTTAPNLPLSTSSLVSGGTYVLTVTTVTAAAPSLPSGPFQISLADPPAGVTAAYDGTQIQVNWSAAPSASSYRVTLRDSGGNTVLNVPVGTVTSTVLPATGLTRGAPYSVVVTTTIGAFTSRPSAPATVVLADPPPAPTLAFDGTIITATWPAVSGAAGYTAYLYAPSGALLVTQQVTSPATTFNASGLQRGIPHTVTVATRYGTTTSRPSPPTPITLVVDPPTGITASFDGTRINATWQPVQGATTYRAQIIDPFGRVVATPTSTTPSLTFAAVTPGVPYSIKVGSATYPAAPWSQAVPVTQNGYTLLCLGTSPGGTCGSGAPTENFTGVAARITRAQLDSSFMPTRVPNRTGWVGVLPGRTGHAAVLLQIVGALTTSGFLTSTEAFGVFTPPAPSRDTGAGGPLTCLCLGAPAGGNCGNSAPTDTFTGLFTGVTQADADARFRPTMTQPIRTGWVAVTNDPYAPLEVMLQLVKLLAFQGKFPMPPWDVFNKSMSVRINTDSGGTTTCLALGPP</sequence>
<feature type="region of interest" description="Disordered" evidence="3">
    <location>
        <begin position="309"/>
        <end position="341"/>
    </location>
</feature>
<evidence type="ECO:0000259" key="4">
    <source>
        <dbReference type="PROSITE" id="PS50853"/>
    </source>
</evidence>
<dbReference type="PANTHER" id="PTHR47135">
    <property type="entry name" value="FIBRONECTIN TYPE III DOMAIN-CONTAINING PROTEIN 7"/>
    <property type="match status" value="1"/>
</dbReference>
<dbReference type="InterPro" id="IPR036116">
    <property type="entry name" value="FN3_sf"/>
</dbReference>
<dbReference type="GO" id="GO:0016798">
    <property type="term" value="F:hydrolase activity, acting on glycosyl bonds"/>
    <property type="evidence" value="ECO:0007669"/>
    <property type="project" value="UniProtKB-KW"/>
</dbReference>
<evidence type="ECO:0000313" key="6">
    <source>
        <dbReference type="Proteomes" id="UP001165378"/>
    </source>
</evidence>
<keyword evidence="1" id="KW-0326">Glycosidase</keyword>
<feature type="domain" description="Fibronectin type-III" evidence="4">
    <location>
        <begin position="3035"/>
        <end position="3124"/>
    </location>
</feature>
<feature type="domain" description="Fibronectin type-III" evidence="4">
    <location>
        <begin position="2321"/>
        <end position="2418"/>
    </location>
</feature>
<dbReference type="PROSITE" id="PS50853">
    <property type="entry name" value="FN3"/>
    <property type="match status" value="4"/>
</dbReference>
<keyword evidence="2" id="KW-0119">Carbohydrate metabolism</keyword>
<evidence type="ECO:0000256" key="1">
    <source>
        <dbReference type="ARBA" id="ARBA00023295"/>
    </source>
</evidence>
<keyword evidence="6" id="KW-1185">Reference proteome</keyword>
<evidence type="ECO:0000256" key="2">
    <source>
        <dbReference type="ARBA" id="ARBA00023326"/>
    </source>
</evidence>
<feature type="compositionally biased region" description="Gly residues" evidence="3">
    <location>
        <begin position="1813"/>
        <end position="1831"/>
    </location>
</feature>
<keyword evidence="1" id="KW-0378">Hydrolase</keyword>
<name>A0AA41TY81_9ACTN</name>
<dbReference type="Gene3D" id="2.60.40.10">
    <property type="entry name" value="Immunoglobulins"/>
    <property type="match status" value="4"/>
</dbReference>
<dbReference type="RefSeq" id="WP_235049890.1">
    <property type="nucleotide sequence ID" value="NZ_JAKFHA010000001.1"/>
</dbReference>
<proteinExistence type="predicted"/>